<evidence type="ECO:0000256" key="3">
    <source>
        <dbReference type="ARBA" id="ARBA00017035"/>
    </source>
</evidence>
<feature type="domain" description="Nmd3 N-terminal" evidence="9">
    <location>
        <begin position="18"/>
        <end position="246"/>
    </location>
</feature>
<evidence type="ECO:0000256" key="5">
    <source>
        <dbReference type="ARBA" id="ARBA00022490"/>
    </source>
</evidence>
<name>A0ABQ7QSX1_PLUXY</name>
<evidence type="ECO:0000256" key="1">
    <source>
        <dbReference type="ARBA" id="ARBA00002269"/>
    </source>
</evidence>
<keyword evidence="7 8" id="KW-0539">Nucleus</keyword>
<keyword evidence="6 8" id="KW-0653">Protein transport</keyword>
<evidence type="ECO:0000256" key="6">
    <source>
        <dbReference type="ARBA" id="ARBA00022927"/>
    </source>
</evidence>
<evidence type="ECO:0000313" key="13">
    <source>
        <dbReference type="Proteomes" id="UP000823941"/>
    </source>
</evidence>
<evidence type="ECO:0000256" key="7">
    <source>
        <dbReference type="ARBA" id="ARBA00023242"/>
    </source>
</evidence>
<feature type="domain" description="60S ribosomal export protein NMD3 OB-fold" evidence="10">
    <location>
        <begin position="313"/>
        <end position="409"/>
    </location>
</feature>
<dbReference type="Proteomes" id="UP000823941">
    <property type="component" value="Chromosome 9"/>
</dbReference>
<dbReference type="PANTHER" id="PTHR12746">
    <property type="entry name" value="NONSENSE-MEDIATED MRNA DECAY PROTEIN 3"/>
    <property type="match status" value="1"/>
</dbReference>
<evidence type="ECO:0000256" key="2">
    <source>
        <dbReference type="ARBA" id="ARBA00009794"/>
    </source>
</evidence>
<proteinExistence type="inferred from homology"/>
<comment type="similarity">
    <text evidence="2 8">Belongs to the NMD3 family.</text>
</comment>
<sequence>MEYISPENTLNANTRVLCCQCAVPIEANPSNMCVACLRAHVDITEGVPKQATLFFCRGCERYLQPPAEWIVASLESRELLAVCLKRLKGLNRVKLIDAGFAWTEPHSKRIKVKLTVQGEVMGGAVLQQTFIVEYNIQHQMCDDCHRSEAKDFWRAMVQIRQRANNRKTFYYLEQLILKHKAHETTLGIKPNHDGLDFYYATESHARKMVDFVQSVLPIKTSSSKKLISHDIHSNIFNSKYTYSIEIVPLSKDSIVCLPKKLTQQLGSISPICLVNRVTSAIHLIDANTGQVCEVSATVYYRQPFNAICNPKQLVEYIVMDIEILKEHEKKHFPGQGQVSNKVVVADAWVVKASELGLETAPIHVRTHLGHVLKPGDSVLGYNLCESNVNDANLDKLDKNVIPDVFLVKKHYGEKAARRRARAWRLKHMADDLYDGSSANEDYNDFLDDLEEDPDLRQNINIYKDANKLAVDTDELDPAAPRITLAEMLDDLNIEDVEMSEV</sequence>
<dbReference type="EMBL" id="JAHIBW010000009">
    <property type="protein sequence ID" value="KAG7308155.1"/>
    <property type="molecule type" value="Genomic_DNA"/>
</dbReference>
<keyword evidence="13" id="KW-1185">Reference proteome</keyword>
<keyword evidence="4 8" id="KW-0813">Transport</keyword>
<dbReference type="InterPro" id="IPR007064">
    <property type="entry name" value="Nmd3_N"/>
</dbReference>
<organism evidence="12 13">
    <name type="scientific">Plutella xylostella</name>
    <name type="common">Diamondback moth</name>
    <name type="synonym">Plutella maculipennis</name>
    <dbReference type="NCBI Taxonomy" id="51655"/>
    <lineage>
        <taxon>Eukaryota</taxon>
        <taxon>Metazoa</taxon>
        <taxon>Ecdysozoa</taxon>
        <taxon>Arthropoda</taxon>
        <taxon>Hexapoda</taxon>
        <taxon>Insecta</taxon>
        <taxon>Pterygota</taxon>
        <taxon>Neoptera</taxon>
        <taxon>Endopterygota</taxon>
        <taxon>Lepidoptera</taxon>
        <taxon>Glossata</taxon>
        <taxon>Ditrysia</taxon>
        <taxon>Yponomeutoidea</taxon>
        <taxon>Plutellidae</taxon>
        <taxon>Plutella</taxon>
    </lineage>
</organism>
<protein>
    <recommendedName>
        <fullName evidence="3 8">60S ribosomal export protein NMD3</fullName>
    </recommendedName>
</protein>
<reference evidence="12 13" key="1">
    <citation type="submission" date="2021-06" db="EMBL/GenBank/DDBJ databases">
        <title>A haploid diamondback moth (Plutella xylostella L.) genome assembly resolves 31 chromosomes and identifies a diamide resistance mutation.</title>
        <authorList>
            <person name="Ward C.M."/>
            <person name="Perry K.D."/>
            <person name="Baker G."/>
            <person name="Powis K."/>
            <person name="Heckel D.G."/>
            <person name="Baxter S.W."/>
        </authorList>
    </citation>
    <scope>NUCLEOTIDE SEQUENCE [LARGE SCALE GENOMIC DNA]</scope>
    <source>
        <strain evidence="12 13">LV</strain>
        <tissue evidence="12">Single pupa</tissue>
    </source>
</reference>
<feature type="domain" description="60S ribosomal export protein NMD3 SH3" evidence="11">
    <location>
        <begin position="251"/>
        <end position="296"/>
    </location>
</feature>
<comment type="subcellular location">
    <subcellularLocation>
        <location evidence="8">Cytoplasm</location>
    </subcellularLocation>
    <subcellularLocation>
        <location evidence="8">Nucleus</location>
    </subcellularLocation>
</comment>
<gene>
    <name evidence="12" type="ORF">JYU34_006815</name>
</gene>
<evidence type="ECO:0000259" key="10">
    <source>
        <dbReference type="Pfam" id="PF21192"/>
    </source>
</evidence>
<evidence type="ECO:0000313" key="12">
    <source>
        <dbReference type="EMBL" id="KAG7308155.1"/>
    </source>
</evidence>
<evidence type="ECO:0000259" key="9">
    <source>
        <dbReference type="Pfam" id="PF04981"/>
    </source>
</evidence>
<comment type="caution">
    <text evidence="12">The sequence shown here is derived from an EMBL/GenBank/DDBJ whole genome shotgun (WGS) entry which is preliminary data.</text>
</comment>
<dbReference type="Pfam" id="PF21192">
    <property type="entry name" value="OB_NMD3"/>
    <property type="match status" value="1"/>
</dbReference>
<dbReference type="PANTHER" id="PTHR12746:SF2">
    <property type="entry name" value="60S RIBOSOMAL EXPORT PROTEIN NMD3"/>
    <property type="match status" value="1"/>
</dbReference>
<comment type="function">
    <text evidence="1 8">Acts as an adapter for the XPO1/CRM1-mediated export of the 60S ribosomal subunit.</text>
</comment>
<dbReference type="Pfam" id="PF21193">
    <property type="entry name" value="NMD_SH3"/>
    <property type="match status" value="1"/>
</dbReference>
<evidence type="ECO:0000259" key="11">
    <source>
        <dbReference type="Pfam" id="PF21193"/>
    </source>
</evidence>
<dbReference type="InterPro" id="IPR048899">
    <property type="entry name" value="NMD_SH3"/>
</dbReference>
<accession>A0ABQ7QSX1</accession>
<evidence type="ECO:0000256" key="4">
    <source>
        <dbReference type="ARBA" id="ARBA00022448"/>
    </source>
</evidence>
<keyword evidence="5 8" id="KW-0963">Cytoplasm</keyword>
<dbReference type="InterPro" id="IPR039768">
    <property type="entry name" value="Nmd3"/>
</dbReference>
<dbReference type="InterPro" id="IPR048898">
    <property type="entry name" value="OB_NMD3"/>
</dbReference>
<evidence type="ECO:0000256" key="8">
    <source>
        <dbReference type="RuleBase" id="RU364108"/>
    </source>
</evidence>
<dbReference type="Pfam" id="PF04981">
    <property type="entry name" value="NMD3"/>
    <property type="match status" value="1"/>
</dbReference>